<organism evidence="2 3">
    <name type="scientific">Aphanomyces stellatus</name>
    <dbReference type="NCBI Taxonomy" id="120398"/>
    <lineage>
        <taxon>Eukaryota</taxon>
        <taxon>Sar</taxon>
        <taxon>Stramenopiles</taxon>
        <taxon>Oomycota</taxon>
        <taxon>Saprolegniomycetes</taxon>
        <taxon>Saprolegniales</taxon>
        <taxon>Verrucalvaceae</taxon>
        <taxon>Aphanomyces</taxon>
    </lineage>
</organism>
<dbReference type="SUPFAM" id="SSF57959">
    <property type="entry name" value="Leucine zipper domain"/>
    <property type="match status" value="1"/>
</dbReference>
<sequence length="258" mass="28715">MPRVRSEAQTERRRIRSRISQRLYRVRTNASHRQLEDDVATLAAATARLEGHKDVLERGLWCHAEELSVLEYVRLMTNGYAGTPTQDAFFRRFVSDDVAFMGHTGVAAVRAMWDSYNTFFASVRLDCQHLVSVFASAEFVIVEAVVVGSLEISDETIRCLFPQVLLRHDLRAKMFGRDLKLPVRVLFTIDATSKHFVQIESEANVVGALLDQFGNLDDVVGVAGTSGIQPNAMLVSQVDDSVQGTTRRDSVASLVVDA</sequence>
<dbReference type="EMBL" id="CAADRA010006746">
    <property type="protein sequence ID" value="VFT96616.1"/>
    <property type="molecule type" value="Genomic_DNA"/>
</dbReference>
<keyword evidence="3" id="KW-1185">Reference proteome</keyword>
<name>A0A485LDM3_9STRA</name>
<protein>
    <submittedName>
        <fullName evidence="2">Aste57867_19918 protein</fullName>
    </submittedName>
</protein>
<dbReference type="InterPro" id="IPR046347">
    <property type="entry name" value="bZIP_sf"/>
</dbReference>
<dbReference type="GO" id="GO:0003700">
    <property type="term" value="F:DNA-binding transcription factor activity"/>
    <property type="evidence" value="ECO:0007669"/>
    <property type="project" value="InterPro"/>
</dbReference>
<dbReference type="Proteomes" id="UP000332933">
    <property type="component" value="Unassembled WGS sequence"/>
</dbReference>
<evidence type="ECO:0000313" key="2">
    <source>
        <dbReference type="EMBL" id="VFT96616.1"/>
    </source>
</evidence>
<reference evidence="1" key="2">
    <citation type="submission" date="2019-06" db="EMBL/GenBank/DDBJ databases">
        <title>Genomics analysis of Aphanomyces spp. identifies a new class of oomycete effector associated with host adaptation.</title>
        <authorList>
            <person name="Gaulin E."/>
        </authorList>
    </citation>
    <scope>NUCLEOTIDE SEQUENCE</scope>
    <source>
        <strain evidence="1">CBS 578.67</strain>
    </source>
</reference>
<gene>
    <name evidence="2" type="primary">Aste57867_19918</name>
    <name evidence="1" type="ORF">As57867_019852</name>
    <name evidence="2" type="ORF">ASTE57867_19918</name>
</gene>
<proteinExistence type="predicted"/>
<evidence type="ECO:0000313" key="1">
    <source>
        <dbReference type="EMBL" id="KAF0688453.1"/>
    </source>
</evidence>
<dbReference type="AlphaFoldDB" id="A0A485LDM3"/>
<reference evidence="2 3" key="1">
    <citation type="submission" date="2019-03" db="EMBL/GenBank/DDBJ databases">
        <authorList>
            <person name="Gaulin E."/>
            <person name="Dumas B."/>
        </authorList>
    </citation>
    <scope>NUCLEOTIDE SEQUENCE [LARGE SCALE GENOMIC DNA]</scope>
    <source>
        <strain evidence="2">CBS 568.67</strain>
    </source>
</reference>
<dbReference type="OrthoDB" id="96557at2759"/>
<dbReference type="Gene3D" id="1.20.5.170">
    <property type="match status" value="1"/>
</dbReference>
<dbReference type="EMBL" id="VJMH01006723">
    <property type="protein sequence ID" value="KAF0688453.1"/>
    <property type="molecule type" value="Genomic_DNA"/>
</dbReference>
<evidence type="ECO:0000313" key="3">
    <source>
        <dbReference type="Proteomes" id="UP000332933"/>
    </source>
</evidence>
<accession>A0A485LDM3</accession>